<dbReference type="EMBL" id="GL883153">
    <property type="protein sequence ID" value="EGF99882.1"/>
    <property type="molecule type" value="Genomic_DNA"/>
</dbReference>
<gene>
    <name evidence="2" type="ORF">MELLADRAFT_57742</name>
</gene>
<evidence type="ECO:0008006" key="4">
    <source>
        <dbReference type="Google" id="ProtNLM"/>
    </source>
</evidence>
<reference evidence="3" key="1">
    <citation type="journal article" date="2011" name="Proc. Natl. Acad. Sci. U.S.A.">
        <title>Obligate biotrophy features unraveled by the genomic analysis of rust fungi.</title>
        <authorList>
            <person name="Duplessis S."/>
            <person name="Cuomo C.A."/>
            <person name="Lin Y.-C."/>
            <person name="Aerts A."/>
            <person name="Tisserant E."/>
            <person name="Veneault-Fourrey C."/>
            <person name="Joly D.L."/>
            <person name="Hacquard S."/>
            <person name="Amselem J."/>
            <person name="Cantarel B.L."/>
            <person name="Chiu R."/>
            <person name="Coutinho P.M."/>
            <person name="Feau N."/>
            <person name="Field M."/>
            <person name="Frey P."/>
            <person name="Gelhaye E."/>
            <person name="Goldberg J."/>
            <person name="Grabherr M.G."/>
            <person name="Kodira C.D."/>
            <person name="Kohler A."/>
            <person name="Kuees U."/>
            <person name="Lindquist E.A."/>
            <person name="Lucas S.M."/>
            <person name="Mago R."/>
            <person name="Mauceli E."/>
            <person name="Morin E."/>
            <person name="Murat C."/>
            <person name="Pangilinan J.L."/>
            <person name="Park R."/>
            <person name="Pearson M."/>
            <person name="Quesneville H."/>
            <person name="Rouhier N."/>
            <person name="Sakthikumar S."/>
            <person name="Salamov A.A."/>
            <person name="Schmutz J."/>
            <person name="Selles B."/>
            <person name="Shapiro H."/>
            <person name="Tanguay P."/>
            <person name="Tuskan G.A."/>
            <person name="Henrissat B."/>
            <person name="Van de Peer Y."/>
            <person name="Rouze P."/>
            <person name="Ellis J.G."/>
            <person name="Dodds P.N."/>
            <person name="Schein J.E."/>
            <person name="Zhong S."/>
            <person name="Hamelin R.C."/>
            <person name="Grigoriev I.V."/>
            <person name="Szabo L.J."/>
            <person name="Martin F."/>
        </authorList>
    </citation>
    <scope>NUCLEOTIDE SEQUENCE [LARGE SCALE GENOMIC DNA]</scope>
    <source>
        <strain evidence="3">98AG31 / pathotype 3-4-7</strain>
    </source>
</reference>
<accession>F4S669</accession>
<evidence type="ECO:0000313" key="3">
    <source>
        <dbReference type="Proteomes" id="UP000001072"/>
    </source>
</evidence>
<dbReference type="GeneID" id="18929127"/>
<protein>
    <recommendedName>
        <fullName evidence="4">No apical meristem-associated C-terminal domain-containing protein</fullName>
    </recommendedName>
</protein>
<dbReference type="RefSeq" id="XP_007416805.1">
    <property type="nucleotide sequence ID" value="XM_007416743.1"/>
</dbReference>
<keyword evidence="3" id="KW-1185">Reference proteome</keyword>
<proteinExistence type="predicted"/>
<dbReference type="KEGG" id="mlr:MELLADRAFT_57742"/>
<feature type="region of interest" description="Disordered" evidence="1">
    <location>
        <begin position="1"/>
        <end position="59"/>
    </location>
</feature>
<dbReference type="InParanoid" id="F4S669"/>
<dbReference type="Proteomes" id="UP000001072">
    <property type="component" value="Unassembled WGS sequence"/>
</dbReference>
<dbReference type="AlphaFoldDB" id="F4S669"/>
<dbReference type="VEuPathDB" id="FungiDB:MELLADRAFT_57742"/>
<feature type="compositionally biased region" description="Polar residues" evidence="1">
    <location>
        <begin position="20"/>
        <end position="38"/>
    </location>
</feature>
<sequence length="170" mass="18798">MEDDEDQDMPTLPVQKCSKNKQLIRQLTPSGSLANLSSKRGRVNSMASIPEPGNQSSPDTLGIKSIINCISTKEERIESEERAARTQENLTIKLANSMSTMITTNREKELAMKKSIAFEEMNTKRALARSQMIVDLIGKGMDPTAAEQMALRHLPDIDHSHTPNSTSNDS</sequence>
<name>F4S669_MELLP</name>
<organism evidence="3">
    <name type="scientific">Melampsora larici-populina (strain 98AG31 / pathotype 3-4-7)</name>
    <name type="common">Poplar leaf rust fungus</name>
    <dbReference type="NCBI Taxonomy" id="747676"/>
    <lineage>
        <taxon>Eukaryota</taxon>
        <taxon>Fungi</taxon>
        <taxon>Dikarya</taxon>
        <taxon>Basidiomycota</taxon>
        <taxon>Pucciniomycotina</taxon>
        <taxon>Pucciniomycetes</taxon>
        <taxon>Pucciniales</taxon>
        <taxon>Melampsoraceae</taxon>
        <taxon>Melampsora</taxon>
    </lineage>
</organism>
<evidence type="ECO:0000313" key="2">
    <source>
        <dbReference type="EMBL" id="EGF99882.1"/>
    </source>
</evidence>
<dbReference type="OrthoDB" id="10610768at2759"/>
<evidence type="ECO:0000256" key="1">
    <source>
        <dbReference type="SAM" id="MobiDB-lite"/>
    </source>
</evidence>
<dbReference type="HOGENOM" id="CLU_1570990_0_0_1"/>